<gene>
    <name evidence="1" type="ORF">COY37_03200</name>
</gene>
<evidence type="ECO:0000313" key="1">
    <source>
        <dbReference type="EMBL" id="PIZ40908.1"/>
    </source>
</evidence>
<dbReference type="AlphaFoldDB" id="A0A2M7T9B9"/>
<proteinExistence type="predicted"/>
<dbReference type="Pfam" id="PF09670">
    <property type="entry name" value="Cas_Cas02710"/>
    <property type="match status" value="1"/>
</dbReference>
<protein>
    <recommendedName>
        <fullName evidence="3">CRISPR-associated protein</fullName>
    </recommendedName>
</protein>
<sequence length="470" mass="53172">MEACMSNLINSGKRRVMLILTVGSSLEPLEKAISHEYERSDLISVVALYGRPLPGQNPNPLQVTNRLEQIALQLGSAFMSAEISDAEDVDVCLQEIREEVNKVFDSIDSKVQEVVVNITGGSKPMPIGIYNAVARLATGIPIRFSYVASKMRDASGKGISATMNVRYFPDTLTREREYEVLDSLKHGEFTRAYMLSEMFEDSGKGRLGFLKHACKFFYLWDSFQYKESYELLAKQHLVVQGKIFEEGSDYRKIANLIEKLEPLCGEFKLVIEVMGKLKPGTWKKGKREVELGNIKKAIHRFNSDFELKRGYEKLVADCIENAGRQVRISPVEAVAKAHRAIDLAAKYRLLLKNINPDHTDNAMWNEVFNRIGKQYDGPIQRQHSITLQPAIKILGLLGALNLQNHDSKYYLEKIRDVYQTRNASYFGHGFTEISEATAQRIFGASCEVLTTLIDVDELLRDRAEVALDFD</sequence>
<evidence type="ECO:0000313" key="2">
    <source>
        <dbReference type="Proteomes" id="UP000230956"/>
    </source>
</evidence>
<name>A0A2M7T9B9_9ACTN</name>
<organism evidence="1 2">
    <name type="scientific">Candidatus Aquicultor secundus</name>
    <dbReference type="NCBI Taxonomy" id="1973895"/>
    <lineage>
        <taxon>Bacteria</taxon>
        <taxon>Bacillati</taxon>
        <taxon>Actinomycetota</taxon>
        <taxon>Candidatus Aquicultoria</taxon>
        <taxon>Candidatus Aquicultorales</taxon>
        <taxon>Candidatus Aquicultoraceae</taxon>
        <taxon>Candidatus Aquicultor</taxon>
    </lineage>
</organism>
<evidence type="ECO:0008006" key="3">
    <source>
        <dbReference type="Google" id="ProtNLM"/>
    </source>
</evidence>
<reference evidence="2" key="1">
    <citation type="submission" date="2017-09" db="EMBL/GenBank/DDBJ databases">
        <title>Depth-based differentiation of microbial function through sediment-hosted aquifers and enrichment of novel symbionts in the deep terrestrial subsurface.</title>
        <authorList>
            <person name="Probst A.J."/>
            <person name="Ladd B."/>
            <person name="Jarett J.K."/>
            <person name="Geller-Mcgrath D.E."/>
            <person name="Sieber C.M.K."/>
            <person name="Emerson J.B."/>
            <person name="Anantharaman K."/>
            <person name="Thomas B.C."/>
            <person name="Malmstrom R."/>
            <person name="Stieglmeier M."/>
            <person name="Klingl A."/>
            <person name="Woyke T."/>
            <person name="Ryan C.M."/>
            <person name="Banfield J.F."/>
        </authorList>
    </citation>
    <scope>NUCLEOTIDE SEQUENCE [LARGE SCALE GENOMIC DNA]</scope>
</reference>
<dbReference type="EMBL" id="PFNG01000076">
    <property type="protein sequence ID" value="PIZ40908.1"/>
    <property type="molecule type" value="Genomic_DNA"/>
</dbReference>
<dbReference type="InterPro" id="IPR011335">
    <property type="entry name" value="Restrct_endonuc-II-like"/>
</dbReference>
<dbReference type="SUPFAM" id="SSF52980">
    <property type="entry name" value="Restriction endonuclease-like"/>
    <property type="match status" value="1"/>
</dbReference>
<accession>A0A2M7T9B9</accession>
<dbReference type="Proteomes" id="UP000230956">
    <property type="component" value="Unassembled WGS sequence"/>
</dbReference>
<dbReference type="Gene3D" id="3.40.50.10770">
    <property type="entry name" value="Hypothetical protein VC1899 like domain (Restriction endonuclease-like)"/>
    <property type="match status" value="1"/>
</dbReference>
<comment type="caution">
    <text evidence="1">The sequence shown here is derived from an EMBL/GenBank/DDBJ whole genome shotgun (WGS) entry which is preliminary data.</text>
</comment>